<accession>A0A7R8ZL55</accession>
<dbReference type="PANTHER" id="PTHR39075">
    <property type="entry name" value="FI19908P1"/>
    <property type="match status" value="1"/>
</dbReference>
<dbReference type="GO" id="GO:0005615">
    <property type="term" value="C:extracellular space"/>
    <property type="evidence" value="ECO:0007669"/>
    <property type="project" value="TreeGrafter"/>
</dbReference>
<feature type="compositionally biased region" description="Basic and acidic residues" evidence="1">
    <location>
        <begin position="212"/>
        <end position="222"/>
    </location>
</feature>
<organism evidence="2">
    <name type="scientific">Cyprideis torosa</name>
    <dbReference type="NCBI Taxonomy" id="163714"/>
    <lineage>
        <taxon>Eukaryota</taxon>
        <taxon>Metazoa</taxon>
        <taxon>Ecdysozoa</taxon>
        <taxon>Arthropoda</taxon>
        <taxon>Crustacea</taxon>
        <taxon>Oligostraca</taxon>
        <taxon>Ostracoda</taxon>
        <taxon>Podocopa</taxon>
        <taxon>Podocopida</taxon>
        <taxon>Cytherocopina</taxon>
        <taxon>Cytheroidea</taxon>
        <taxon>Cytherideidae</taxon>
        <taxon>Cyprideis</taxon>
    </lineage>
</organism>
<dbReference type="OrthoDB" id="6287170at2759"/>
<gene>
    <name evidence="2" type="ORF">CTOB1V02_LOCUS6591</name>
</gene>
<evidence type="ECO:0000313" key="2">
    <source>
        <dbReference type="EMBL" id="CAD7228713.1"/>
    </source>
</evidence>
<dbReference type="PANTHER" id="PTHR39075:SF1">
    <property type="entry name" value="FI19908P1"/>
    <property type="match status" value="1"/>
</dbReference>
<dbReference type="EMBL" id="OB661667">
    <property type="protein sequence ID" value="CAD7228713.1"/>
    <property type="molecule type" value="Genomic_DNA"/>
</dbReference>
<feature type="region of interest" description="Disordered" evidence="1">
    <location>
        <begin position="1"/>
        <end position="40"/>
    </location>
</feature>
<reference evidence="2" key="1">
    <citation type="submission" date="2020-11" db="EMBL/GenBank/DDBJ databases">
        <authorList>
            <person name="Tran Van P."/>
        </authorList>
    </citation>
    <scope>NUCLEOTIDE SEQUENCE</scope>
</reference>
<protein>
    <submittedName>
        <fullName evidence="2">Uncharacterized protein</fullName>
    </submittedName>
</protein>
<name>A0A7R8ZL55_9CRUS</name>
<dbReference type="AlphaFoldDB" id="A0A7R8ZL55"/>
<proteinExistence type="predicted"/>
<evidence type="ECO:0000256" key="1">
    <source>
        <dbReference type="SAM" id="MobiDB-lite"/>
    </source>
</evidence>
<sequence>MSNDDGSTGAKEIESSRSQQLLRQSHEDSKGETNWNSTPADCLVVDTGSCSEETNDSSQCVPYVAPDMSGSYSYPCVPQSALVDPLWQPYTPIFYQEGSAVGRSVFQPYYDASANACSPLLLSQPENFVIYDPTVPPPYGGAGAPFVLDYSSSQIGDFSVDQQISGQEFYFLPGENPQLPLGDGSSYAICDTQQQYLNGDDGVSAASTNAVPEDHESNEKVNNDSGFLEESIQSEVGVSGPGEGESDVTNDCGSNAAAENDPSAYCEKGWDAGESLQIVTSTSSVNDYMPDDSAAGVAEAMFPTLPTPDQSLLPVPVFKIPMSCFVVSTPENCTGYLYPGMIPVQEVTLPQSALTPMNSAAPIYPPVSIDYEIGMPRVSCIGTVGLRLRHFQEIEITIDRAIKLYNQQTGITIVLDRTGTQTAVVHPIARLKQSGSRVELVATGPHQINKYAKIWWRGVSFTSSVCALVYLVDEAGTRTAVESFSDLEREEFLENIFRKDARIGPEVIPEMTKILQRCQYRIGQSGCQIWNINGIRILQTRYGVIRVSRDYPKRVLRTSPMESTATITTPSIHATMSPQHVYVKMGDRRIHTDNVSSFIVRNGSHSAGFDEKNRLKVF</sequence>
<feature type="region of interest" description="Disordered" evidence="1">
    <location>
        <begin position="199"/>
        <end position="225"/>
    </location>
</feature>